<dbReference type="Pfam" id="PF09797">
    <property type="entry name" value="NatB_MDM20"/>
    <property type="match status" value="1"/>
</dbReference>
<evidence type="ECO:0000256" key="1">
    <source>
        <dbReference type="ARBA" id="ARBA00006298"/>
    </source>
</evidence>
<evidence type="ECO:0000313" key="2">
    <source>
        <dbReference type="EMBL" id="KAK5082677.1"/>
    </source>
</evidence>
<dbReference type="InterPro" id="IPR019183">
    <property type="entry name" value="NAA25_NatB_aux_su"/>
</dbReference>
<name>A0AAN7SVF2_9EURO</name>
<dbReference type="GO" id="GO:0031416">
    <property type="term" value="C:NatB complex"/>
    <property type="evidence" value="ECO:0007669"/>
    <property type="project" value="TreeGrafter"/>
</dbReference>
<keyword evidence="3" id="KW-1185">Reference proteome</keyword>
<dbReference type="Proteomes" id="UP001309876">
    <property type="component" value="Unassembled WGS sequence"/>
</dbReference>
<dbReference type="PANTHER" id="PTHR22767:SF3">
    <property type="entry name" value="N-ALPHA-ACETYLTRANSFERASE 25, NATB AUXILIARY SUBUNIT"/>
    <property type="match status" value="1"/>
</dbReference>
<proteinExistence type="inferred from homology"/>
<comment type="similarity">
    <text evidence="1">Belongs to the MDM20/NAA25 family.</text>
</comment>
<reference evidence="2 3" key="1">
    <citation type="submission" date="2023-08" db="EMBL/GenBank/DDBJ databases">
        <title>Black Yeasts Isolated from many extreme environments.</title>
        <authorList>
            <person name="Coleine C."/>
            <person name="Stajich J.E."/>
            <person name="Selbmann L."/>
        </authorList>
    </citation>
    <scope>NUCLEOTIDE SEQUENCE [LARGE SCALE GENOMIC DNA]</scope>
    <source>
        <strain evidence="2 3">CCFEE 5910</strain>
    </source>
</reference>
<gene>
    <name evidence="2" type="ORF">LTR05_006557</name>
</gene>
<evidence type="ECO:0000313" key="3">
    <source>
        <dbReference type="Proteomes" id="UP001309876"/>
    </source>
</evidence>
<protein>
    <submittedName>
        <fullName evidence="2">Uncharacterized protein</fullName>
    </submittedName>
</protein>
<dbReference type="PANTHER" id="PTHR22767">
    <property type="entry name" value="N-TERMINAL ACETYLTRANSFERASE-RELATED"/>
    <property type="match status" value="1"/>
</dbReference>
<accession>A0AAN7SVF2</accession>
<dbReference type="AlphaFoldDB" id="A0AAN7SVF2"/>
<comment type="caution">
    <text evidence="2">The sequence shown here is derived from an EMBL/GenBank/DDBJ whole genome shotgun (WGS) entry which is preliminary data.</text>
</comment>
<organism evidence="2 3">
    <name type="scientific">Lithohypha guttulata</name>
    <dbReference type="NCBI Taxonomy" id="1690604"/>
    <lineage>
        <taxon>Eukaryota</taxon>
        <taxon>Fungi</taxon>
        <taxon>Dikarya</taxon>
        <taxon>Ascomycota</taxon>
        <taxon>Pezizomycotina</taxon>
        <taxon>Eurotiomycetes</taxon>
        <taxon>Chaetothyriomycetidae</taxon>
        <taxon>Chaetothyriales</taxon>
        <taxon>Trichomeriaceae</taxon>
        <taxon>Lithohypha</taxon>
    </lineage>
</organism>
<sequence>MADSAVTERRIRPIIDALSAGNVKQALKDCEKWQKKGEASDRFLTLKAAVLLRSPDKKQKESGSKETLQLCRRTEPVLNFEAIHQLQDSLKLMHLDGEESPKLWERAVAARPNDHELVMTWLNSSITASNWQNAQKATMALRKAFPKERKYDYWNILMCYLISQDGTSQEKDRKLFGTLASRMVTKAAQDKSDKGISSIEELSLLAAIMMTEGSAAELVDLLNSEQLRLVTSQDRLATESLLLPAVSQADSDQLYRTFIGPRVSVGNKNVTEDDRFWSIVVRAAKTPRLMDSQLTLLEAILSREPNHRQALLASIDLLASITLEDKAKASEFLEASRRYYELFGAKAFCFDDLISKLMRPGIKVVRTFSTMIDDSFSTEINFVQKLFSLKLRFNLLCQEDLSESRALDFALRALNLYKSSGDDNPLVSAESALLAALVLLRLASGSNRRDYVMQASIILQSACQHYKDYYPLRMLLVQVQMFSGQIHLAMGNFIHLSIKNLQWETLGHFILTRISTLHPRQYGHGADSLNPLGALDTALTVFSNSQRSLDRAIRDGLKHESYSNVINTVDLRNSLQNSVVKQCYEIEERKCQRMLSVPVASDLELHEGELVDLRDTSFMPGYGVEDTQLQTYLQCGPQPFREWIDAMALHEYLTDFLSAEAMDSRSDIEAAQKHLAKVMTRTSNTTDCLTKDERAALELYKDLINILLQFSSKENSGSPNLQNLLAKLKDDQWSVHPTTVNGVEYPDWHYLHHHFVNLELLRTTAQFTNIVAKKLKADKDKTRYTELKKNLDELKPVLKELVEATQQRAKDLKQELSASGVLGRLVDVTLCRTDETDEASKVFAERMAELQDEAAVEEYCGMMRDSWEDALDGILAVKIKLT</sequence>
<dbReference type="EMBL" id="JAVRRJ010000007">
    <property type="protein sequence ID" value="KAK5082677.1"/>
    <property type="molecule type" value="Genomic_DNA"/>
</dbReference>